<keyword evidence="3" id="KW-1185">Reference proteome</keyword>
<dbReference type="EMBL" id="ML987198">
    <property type="protein sequence ID" value="KAF2246369.1"/>
    <property type="molecule type" value="Genomic_DNA"/>
</dbReference>
<evidence type="ECO:0000313" key="3">
    <source>
        <dbReference type="Proteomes" id="UP000800094"/>
    </source>
</evidence>
<name>A0A6A6I826_9PLEO</name>
<dbReference type="GeneID" id="54577900"/>
<feature type="region of interest" description="Disordered" evidence="1">
    <location>
        <begin position="168"/>
        <end position="211"/>
    </location>
</feature>
<evidence type="ECO:0000256" key="1">
    <source>
        <dbReference type="SAM" id="MobiDB-lite"/>
    </source>
</evidence>
<accession>A0A6A6I826</accession>
<protein>
    <submittedName>
        <fullName evidence="2">Uncharacterized protein</fullName>
    </submittedName>
</protein>
<dbReference type="Proteomes" id="UP000800094">
    <property type="component" value="Unassembled WGS sequence"/>
</dbReference>
<reference evidence="2" key="1">
    <citation type="journal article" date="2020" name="Stud. Mycol.">
        <title>101 Dothideomycetes genomes: a test case for predicting lifestyles and emergence of pathogens.</title>
        <authorList>
            <person name="Haridas S."/>
            <person name="Albert R."/>
            <person name="Binder M."/>
            <person name="Bloem J."/>
            <person name="Labutti K."/>
            <person name="Salamov A."/>
            <person name="Andreopoulos B."/>
            <person name="Baker S."/>
            <person name="Barry K."/>
            <person name="Bills G."/>
            <person name="Bluhm B."/>
            <person name="Cannon C."/>
            <person name="Castanera R."/>
            <person name="Culley D."/>
            <person name="Daum C."/>
            <person name="Ezra D."/>
            <person name="Gonzalez J."/>
            <person name="Henrissat B."/>
            <person name="Kuo A."/>
            <person name="Liang C."/>
            <person name="Lipzen A."/>
            <person name="Lutzoni F."/>
            <person name="Magnuson J."/>
            <person name="Mondo S."/>
            <person name="Nolan M."/>
            <person name="Ohm R."/>
            <person name="Pangilinan J."/>
            <person name="Park H.-J."/>
            <person name="Ramirez L."/>
            <person name="Alfaro M."/>
            <person name="Sun H."/>
            <person name="Tritt A."/>
            <person name="Yoshinaga Y."/>
            <person name="Zwiers L.-H."/>
            <person name="Turgeon B."/>
            <person name="Goodwin S."/>
            <person name="Spatafora J."/>
            <person name="Crous P."/>
            <person name="Grigoriev I."/>
        </authorList>
    </citation>
    <scope>NUCLEOTIDE SEQUENCE</scope>
    <source>
        <strain evidence="2">CBS 122368</strain>
    </source>
</reference>
<organism evidence="2 3">
    <name type="scientific">Trematosphaeria pertusa</name>
    <dbReference type="NCBI Taxonomy" id="390896"/>
    <lineage>
        <taxon>Eukaryota</taxon>
        <taxon>Fungi</taxon>
        <taxon>Dikarya</taxon>
        <taxon>Ascomycota</taxon>
        <taxon>Pezizomycotina</taxon>
        <taxon>Dothideomycetes</taxon>
        <taxon>Pleosporomycetidae</taxon>
        <taxon>Pleosporales</taxon>
        <taxon>Massarineae</taxon>
        <taxon>Trematosphaeriaceae</taxon>
        <taxon>Trematosphaeria</taxon>
    </lineage>
</organism>
<feature type="compositionally biased region" description="Polar residues" evidence="1">
    <location>
        <begin position="186"/>
        <end position="196"/>
    </location>
</feature>
<sequence>MGQASQHDMVSQQPRRRRPIPQSQQFSGNHVPFAGPYTPQPLFSNQTSQSPEAQSWEPRDSQAQAMPPPTVHSTRAQPRRSIQEAPVSIPVSRTRIARPLAPGQRDPELEELDQLDRKAYAKAQRSRYFEPTPCGKYVPQWTEYGSDSQGSLSRYAVPQRSATGCVRRPSVGKRCTHTPTVDADGSTKSSGKTYGFSSRVGGCRFRGRGSS</sequence>
<dbReference type="RefSeq" id="XP_033681373.1">
    <property type="nucleotide sequence ID" value="XM_033824570.1"/>
</dbReference>
<dbReference type="AlphaFoldDB" id="A0A6A6I826"/>
<evidence type="ECO:0000313" key="2">
    <source>
        <dbReference type="EMBL" id="KAF2246369.1"/>
    </source>
</evidence>
<gene>
    <name evidence="2" type="ORF">BU26DRAFT_44457</name>
</gene>
<feature type="compositionally biased region" description="Polar residues" evidence="1">
    <location>
        <begin position="1"/>
        <end position="10"/>
    </location>
</feature>
<feature type="region of interest" description="Disordered" evidence="1">
    <location>
        <begin position="1"/>
        <end position="113"/>
    </location>
</feature>
<feature type="compositionally biased region" description="Polar residues" evidence="1">
    <location>
        <begin position="41"/>
        <end position="53"/>
    </location>
</feature>
<proteinExistence type="predicted"/>